<dbReference type="SMART" id="SM00849">
    <property type="entry name" value="Lactamase_B"/>
    <property type="match status" value="1"/>
</dbReference>
<sequence>MYVSILASSSKGNAAYIETDKEKILVDAGLSAKKIQNALIEIGRNMQDIHHLFVTHEHSDHIRGVGVLARRYPKLMIYANLKTIKIMETKVGQISTEQLIDFEPGQTISIGDVDVESFAVSHDAVLPQFYQFHCENKSFAILTDTGYVSDKIKYKIRNANMYLFESNHDLEMLRMGMYPWPLKQRILSDRGHLSNDESGDALTDLIGLDTKKIFLGHLSPENNLKPLAKLTVSNILEENGFGVGHDFEILDTDSKLPTKLLKV</sequence>
<dbReference type="Proteomes" id="UP001321804">
    <property type="component" value="Chromosome"/>
</dbReference>
<dbReference type="InterPro" id="IPR036866">
    <property type="entry name" value="RibonucZ/Hydroxyglut_hydro"/>
</dbReference>
<proteinExistence type="predicted"/>
<dbReference type="CDD" id="cd07733">
    <property type="entry name" value="YycJ-like_MBL-fold"/>
    <property type="match status" value="1"/>
</dbReference>
<dbReference type="RefSeq" id="WP_317694829.1">
    <property type="nucleotide sequence ID" value="NZ_AP026801.1"/>
</dbReference>
<reference evidence="2 3" key="1">
    <citation type="journal article" date="2023" name="Microbiol. Spectr.">
        <title>Symbiosis of Carpenter Bees with Uncharacterized Lactic Acid Bacteria Showing NAD Auxotrophy.</title>
        <authorList>
            <person name="Kawasaki S."/>
            <person name="Ozawa K."/>
            <person name="Mori T."/>
            <person name="Yamamoto A."/>
            <person name="Ito M."/>
            <person name="Ohkuma M."/>
            <person name="Sakamoto M."/>
            <person name="Matsutani M."/>
        </authorList>
    </citation>
    <scope>NUCLEOTIDE SEQUENCE [LARGE SCALE GENOMIC DNA]</scope>
    <source>
        <strain evidence="2 3">KimC2</strain>
    </source>
</reference>
<dbReference type="InterPro" id="IPR058121">
    <property type="entry name" value="WalJ/YycJ"/>
</dbReference>
<dbReference type="Pfam" id="PF12706">
    <property type="entry name" value="Lactamase_B_2"/>
    <property type="match status" value="1"/>
</dbReference>
<name>A0AAU9DA88_9LACO</name>
<feature type="domain" description="Metallo-beta-lactamase" evidence="1">
    <location>
        <begin position="11"/>
        <end position="217"/>
    </location>
</feature>
<dbReference type="PANTHER" id="PTHR47619">
    <property type="entry name" value="METALLO-HYDROLASE YYCJ-RELATED"/>
    <property type="match status" value="1"/>
</dbReference>
<gene>
    <name evidence="2" type="ORF">KIMC2_11270</name>
</gene>
<keyword evidence="3" id="KW-1185">Reference proteome</keyword>
<dbReference type="KEGG" id="xak:KIMC2_11270"/>
<evidence type="ECO:0000313" key="2">
    <source>
        <dbReference type="EMBL" id="BDR56565.1"/>
    </source>
</evidence>
<protein>
    <submittedName>
        <fullName evidence="2">Metallo-hydrolase</fullName>
    </submittedName>
</protein>
<dbReference type="SUPFAM" id="SSF56281">
    <property type="entry name" value="Metallo-hydrolase/oxidoreductase"/>
    <property type="match status" value="1"/>
</dbReference>
<evidence type="ECO:0000259" key="1">
    <source>
        <dbReference type="SMART" id="SM00849"/>
    </source>
</evidence>
<dbReference type="AlphaFoldDB" id="A0AAU9DA88"/>
<evidence type="ECO:0000313" key="3">
    <source>
        <dbReference type="Proteomes" id="UP001321804"/>
    </source>
</evidence>
<organism evidence="2 3">
    <name type="scientific">Xylocopilactobacillus apis</name>
    <dbReference type="NCBI Taxonomy" id="2932183"/>
    <lineage>
        <taxon>Bacteria</taxon>
        <taxon>Bacillati</taxon>
        <taxon>Bacillota</taxon>
        <taxon>Bacilli</taxon>
        <taxon>Lactobacillales</taxon>
        <taxon>Lactobacillaceae</taxon>
        <taxon>Xylocopilactobacillus</taxon>
    </lineage>
</organism>
<dbReference type="InterPro" id="IPR001279">
    <property type="entry name" value="Metallo-B-lactamas"/>
</dbReference>
<accession>A0AAU9DA88</accession>
<dbReference type="EMBL" id="AP026801">
    <property type="protein sequence ID" value="BDR56565.1"/>
    <property type="molecule type" value="Genomic_DNA"/>
</dbReference>
<dbReference type="InterPro" id="IPR052533">
    <property type="entry name" value="WalJ/YycJ-like"/>
</dbReference>
<dbReference type="Gene3D" id="3.60.15.10">
    <property type="entry name" value="Ribonuclease Z/Hydroxyacylglutathione hydrolase-like"/>
    <property type="match status" value="1"/>
</dbReference>
<dbReference type="PANTHER" id="PTHR47619:SF1">
    <property type="entry name" value="EXODEOXYRIBONUCLEASE WALJ"/>
    <property type="match status" value="1"/>
</dbReference>